<dbReference type="InterPro" id="IPR001387">
    <property type="entry name" value="Cro/C1-type_HTH"/>
</dbReference>
<comment type="caution">
    <text evidence="3">The sequence shown here is derived from an EMBL/GenBank/DDBJ whole genome shotgun (WGS) entry which is preliminary data.</text>
</comment>
<dbReference type="Proteomes" id="UP000237749">
    <property type="component" value="Unassembled WGS sequence"/>
</dbReference>
<gene>
    <name evidence="3" type="ORF">BXY41_1018</name>
</gene>
<dbReference type="SUPFAM" id="SSF47413">
    <property type="entry name" value="lambda repressor-like DNA-binding domains"/>
    <property type="match status" value="1"/>
</dbReference>
<accession>A0A2S6HXV0</accession>
<sequence>MIDELGFGQRLEQAMIKSGYSNARLTKELNLSKNAIGNYKNNQIPNTITLFEISQRLGISMEYLLTGEEKHRELSEDELELLKYFRMLPQKIKDREIGRLEDRAEQYSTGKSSDSMIG</sequence>
<keyword evidence="4" id="KW-1185">Reference proteome</keyword>
<dbReference type="PROSITE" id="PS50943">
    <property type="entry name" value="HTH_CROC1"/>
    <property type="match status" value="1"/>
</dbReference>
<organism evidence="3 4">
    <name type="scientific">Lacrimispora xylanisolvens</name>
    <dbReference type="NCBI Taxonomy" id="384636"/>
    <lineage>
        <taxon>Bacteria</taxon>
        <taxon>Bacillati</taxon>
        <taxon>Bacillota</taxon>
        <taxon>Clostridia</taxon>
        <taxon>Lachnospirales</taxon>
        <taxon>Lachnospiraceae</taxon>
        <taxon>Lacrimispora</taxon>
    </lineage>
</organism>
<evidence type="ECO:0000259" key="2">
    <source>
        <dbReference type="PROSITE" id="PS50943"/>
    </source>
</evidence>
<dbReference type="AlphaFoldDB" id="A0A2S6HXV0"/>
<dbReference type="InterPro" id="IPR010982">
    <property type="entry name" value="Lambda_DNA-bd_dom_sf"/>
</dbReference>
<evidence type="ECO:0000256" key="1">
    <source>
        <dbReference type="SAM" id="MobiDB-lite"/>
    </source>
</evidence>
<reference evidence="3 4" key="1">
    <citation type="submission" date="2018-02" db="EMBL/GenBank/DDBJ databases">
        <title>Genomic Encyclopedia of Archaeal and Bacterial Type Strains, Phase II (KMG-II): from individual species to whole genera.</title>
        <authorList>
            <person name="Goeker M."/>
        </authorList>
    </citation>
    <scope>NUCLEOTIDE SEQUENCE [LARGE SCALE GENOMIC DNA]</scope>
    <source>
        <strain evidence="3 4">DSM 3808</strain>
    </source>
</reference>
<feature type="region of interest" description="Disordered" evidence="1">
    <location>
        <begin position="99"/>
        <end position="118"/>
    </location>
</feature>
<feature type="domain" description="HTH cro/C1-type" evidence="2">
    <location>
        <begin position="27"/>
        <end position="64"/>
    </location>
</feature>
<dbReference type="EMBL" id="PTJA01000001">
    <property type="protein sequence ID" value="PPK82952.1"/>
    <property type="molecule type" value="Genomic_DNA"/>
</dbReference>
<evidence type="ECO:0000313" key="3">
    <source>
        <dbReference type="EMBL" id="PPK82952.1"/>
    </source>
</evidence>
<feature type="compositionally biased region" description="Polar residues" evidence="1">
    <location>
        <begin position="106"/>
        <end position="118"/>
    </location>
</feature>
<dbReference type="Gene3D" id="1.10.260.40">
    <property type="entry name" value="lambda repressor-like DNA-binding domains"/>
    <property type="match status" value="1"/>
</dbReference>
<proteinExistence type="predicted"/>
<name>A0A2S6HXV0_9FIRM</name>
<dbReference type="GO" id="GO:0003677">
    <property type="term" value="F:DNA binding"/>
    <property type="evidence" value="ECO:0007669"/>
    <property type="project" value="InterPro"/>
</dbReference>
<protein>
    <submittedName>
        <fullName evidence="3">Helix-turn-helix protein</fullName>
    </submittedName>
</protein>
<dbReference type="RefSeq" id="WP_170072113.1">
    <property type="nucleotide sequence ID" value="NZ_PTJA01000001.1"/>
</dbReference>
<dbReference type="Pfam" id="PF01381">
    <property type="entry name" value="HTH_3"/>
    <property type="match status" value="1"/>
</dbReference>
<evidence type="ECO:0000313" key="4">
    <source>
        <dbReference type="Proteomes" id="UP000237749"/>
    </source>
</evidence>